<evidence type="ECO:0000313" key="2">
    <source>
        <dbReference type="EMBL" id="KAF1694409.1"/>
    </source>
</evidence>
<accession>A0ABQ6Z6W7</accession>
<feature type="region of interest" description="Disordered" evidence="1">
    <location>
        <begin position="1"/>
        <end position="29"/>
    </location>
</feature>
<protein>
    <submittedName>
        <fullName evidence="2">Uncharacterized protein</fullName>
    </submittedName>
</protein>
<sequence length="314" mass="34811">MLLDTTDKDGPRVEPDPGKPDERAGRRASKTDLAGFRAPFAAMVLVAPVAHGALPPEYYQAAREQAPHHLQLRVERVKIPRGRDSGNCQVEASVLRDFRGSLAAGTPLHFLLNCRMPDARPRPGASAWHGYESLESARFAEGFFRGTGATVVPVYGQLGIVAHEREWPWCEAGSGRCDLPPPEPPQVLECGTVGLGGTGKQLRGGWVVKIADYRMWFWSDVEHLYTGEGRHWQPHLWEPQRLPVPLRMDASRYTQVSHLYTEGGEQLLMTRSFSYDRSTGRFEERTITHQGVGEDVVHGACRPIADPDTMTAPG</sequence>
<evidence type="ECO:0000256" key="1">
    <source>
        <dbReference type="SAM" id="MobiDB-lite"/>
    </source>
</evidence>
<organism evidence="2 3">
    <name type="scientific">Pseudoxanthomonas daejeonensis</name>
    <dbReference type="NCBI Taxonomy" id="266062"/>
    <lineage>
        <taxon>Bacteria</taxon>
        <taxon>Pseudomonadati</taxon>
        <taxon>Pseudomonadota</taxon>
        <taxon>Gammaproteobacteria</taxon>
        <taxon>Lysobacterales</taxon>
        <taxon>Lysobacteraceae</taxon>
        <taxon>Pseudoxanthomonas</taxon>
    </lineage>
</organism>
<evidence type="ECO:0000313" key="3">
    <source>
        <dbReference type="Proteomes" id="UP000788419"/>
    </source>
</evidence>
<name>A0ABQ6Z6W7_9GAMM</name>
<feature type="compositionally biased region" description="Basic and acidic residues" evidence="1">
    <location>
        <begin position="1"/>
        <end position="25"/>
    </location>
</feature>
<keyword evidence="3" id="KW-1185">Reference proteome</keyword>
<dbReference type="EMBL" id="PDWN01000008">
    <property type="protein sequence ID" value="KAF1694409.1"/>
    <property type="molecule type" value="Genomic_DNA"/>
</dbReference>
<gene>
    <name evidence="2" type="ORF">CSC65_09525</name>
</gene>
<proteinExistence type="predicted"/>
<comment type="caution">
    <text evidence="2">The sequence shown here is derived from an EMBL/GenBank/DDBJ whole genome shotgun (WGS) entry which is preliminary data.</text>
</comment>
<dbReference type="Proteomes" id="UP000788419">
    <property type="component" value="Unassembled WGS sequence"/>
</dbReference>
<reference evidence="2 3" key="1">
    <citation type="submission" date="2017-10" db="EMBL/GenBank/DDBJ databases">
        <title>Whole genome sequencing of members of genus Pseudoxanthomonas.</title>
        <authorList>
            <person name="Kumar S."/>
            <person name="Bansal K."/>
            <person name="Kaur A."/>
            <person name="Patil P."/>
            <person name="Sharma S."/>
            <person name="Patil P.B."/>
        </authorList>
    </citation>
    <scope>NUCLEOTIDE SEQUENCE [LARGE SCALE GENOMIC DNA]</scope>
    <source>
        <strain evidence="2 3">DSM 17801</strain>
    </source>
</reference>
<dbReference type="RefSeq" id="WP_162410354.1">
    <property type="nucleotide sequence ID" value="NZ_PDWN01000008.1"/>
</dbReference>